<keyword evidence="1" id="KW-1133">Transmembrane helix</keyword>
<comment type="caution">
    <text evidence="2">The sequence shown here is derived from an EMBL/GenBank/DDBJ whole genome shotgun (WGS) entry which is preliminary data.</text>
</comment>
<reference evidence="2" key="1">
    <citation type="submission" date="2020-10" db="EMBL/GenBank/DDBJ databases">
        <authorList>
            <person name="Gilroy R."/>
        </authorList>
    </citation>
    <scope>NUCLEOTIDE SEQUENCE</scope>
    <source>
        <strain evidence="2">ChiW13-3771</strain>
    </source>
</reference>
<dbReference type="EMBL" id="DVHN01000182">
    <property type="protein sequence ID" value="HIR89820.1"/>
    <property type="molecule type" value="Genomic_DNA"/>
</dbReference>
<dbReference type="AlphaFoldDB" id="A0A9D1JEI6"/>
<accession>A0A9D1JEI6</accession>
<keyword evidence="1" id="KW-0472">Membrane</keyword>
<sequence>MRKYDIQNQMASLEKRITLVTLLSLSTLIVVKENKNIWAKILFAIVDILLIAEELTVIINKIKQKY</sequence>
<feature type="transmembrane region" description="Helical" evidence="1">
    <location>
        <begin position="37"/>
        <end position="59"/>
    </location>
</feature>
<protein>
    <submittedName>
        <fullName evidence="2">Uncharacterized protein</fullName>
    </submittedName>
</protein>
<evidence type="ECO:0000313" key="2">
    <source>
        <dbReference type="EMBL" id="HIR89820.1"/>
    </source>
</evidence>
<reference evidence="2" key="2">
    <citation type="journal article" date="2021" name="PeerJ">
        <title>Extensive microbial diversity within the chicken gut microbiome revealed by metagenomics and culture.</title>
        <authorList>
            <person name="Gilroy R."/>
            <person name="Ravi A."/>
            <person name="Getino M."/>
            <person name="Pursley I."/>
            <person name="Horton D.L."/>
            <person name="Alikhan N.F."/>
            <person name="Baker D."/>
            <person name="Gharbi K."/>
            <person name="Hall N."/>
            <person name="Watson M."/>
            <person name="Adriaenssens E.M."/>
            <person name="Foster-Nyarko E."/>
            <person name="Jarju S."/>
            <person name="Secka A."/>
            <person name="Antonio M."/>
            <person name="Oren A."/>
            <person name="Chaudhuri R.R."/>
            <person name="La Ragione R."/>
            <person name="Hildebrand F."/>
            <person name="Pallen M.J."/>
        </authorList>
    </citation>
    <scope>NUCLEOTIDE SEQUENCE</scope>
    <source>
        <strain evidence="2">ChiW13-3771</strain>
    </source>
</reference>
<name>A0A9D1JEI6_9FIRM</name>
<gene>
    <name evidence="2" type="ORF">IAC96_12820</name>
</gene>
<organism evidence="2 3">
    <name type="scientific">Candidatus Fimimorpha faecalis</name>
    <dbReference type="NCBI Taxonomy" id="2840824"/>
    <lineage>
        <taxon>Bacteria</taxon>
        <taxon>Bacillati</taxon>
        <taxon>Bacillota</taxon>
        <taxon>Clostridia</taxon>
        <taxon>Eubacteriales</taxon>
        <taxon>Candidatus Fimimorpha</taxon>
    </lineage>
</organism>
<proteinExistence type="predicted"/>
<keyword evidence="1" id="KW-0812">Transmembrane</keyword>
<evidence type="ECO:0000256" key="1">
    <source>
        <dbReference type="SAM" id="Phobius"/>
    </source>
</evidence>
<dbReference type="Proteomes" id="UP000824201">
    <property type="component" value="Unassembled WGS sequence"/>
</dbReference>
<evidence type="ECO:0000313" key="3">
    <source>
        <dbReference type="Proteomes" id="UP000824201"/>
    </source>
</evidence>